<evidence type="ECO:0000256" key="5">
    <source>
        <dbReference type="ARBA" id="ARBA00023027"/>
    </source>
</evidence>
<dbReference type="SUPFAM" id="SSF52467">
    <property type="entry name" value="DHS-like NAD/FAD-binding domain"/>
    <property type="match status" value="1"/>
</dbReference>
<organism evidence="10 11">
    <name type="scientific">Nesidiocoris tenuis</name>
    <dbReference type="NCBI Taxonomy" id="355587"/>
    <lineage>
        <taxon>Eukaryota</taxon>
        <taxon>Metazoa</taxon>
        <taxon>Ecdysozoa</taxon>
        <taxon>Arthropoda</taxon>
        <taxon>Hexapoda</taxon>
        <taxon>Insecta</taxon>
        <taxon>Pterygota</taxon>
        <taxon>Neoptera</taxon>
        <taxon>Paraneoptera</taxon>
        <taxon>Hemiptera</taxon>
        <taxon>Heteroptera</taxon>
        <taxon>Panheteroptera</taxon>
        <taxon>Cimicomorpha</taxon>
        <taxon>Miridae</taxon>
        <taxon>Dicyphina</taxon>
        <taxon>Nesidiocoris</taxon>
    </lineage>
</organism>
<feature type="domain" description="Deacetylase sirtuin-type" evidence="9">
    <location>
        <begin position="10"/>
        <end position="224"/>
    </location>
</feature>
<dbReference type="EMBL" id="CADCXU010032837">
    <property type="protein sequence ID" value="CAB0018433.1"/>
    <property type="molecule type" value="Genomic_DNA"/>
</dbReference>
<evidence type="ECO:0000256" key="8">
    <source>
        <dbReference type="PROSITE-ProRule" id="PRU00236"/>
    </source>
</evidence>
<reference evidence="10 11" key="1">
    <citation type="submission" date="2020-02" db="EMBL/GenBank/DDBJ databases">
        <authorList>
            <person name="Ferguson B K."/>
        </authorList>
    </citation>
    <scope>NUCLEOTIDE SEQUENCE [LARGE SCALE GENOMIC DNA]</scope>
</reference>
<gene>
    <name evidence="10" type="ORF">NTEN_LOCUS22319</name>
</gene>
<comment type="cofactor">
    <cofactor evidence="1">
        <name>Zn(2+)</name>
        <dbReference type="ChEBI" id="CHEBI:29105"/>
    </cofactor>
</comment>
<proteinExistence type="predicted"/>
<evidence type="ECO:0000256" key="3">
    <source>
        <dbReference type="ARBA" id="ARBA00022723"/>
    </source>
</evidence>
<dbReference type="Pfam" id="PF02146">
    <property type="entry name" value="SIR2"/>
    <property type="match status" value="1"/>
</dbReference>
<dbReference type="Proteomes" id="UP000479000">
    <property type="component" value="Unassembled WGS sequence"/>
</dbReference>
<dbReference type="GO" id="GO:0070403">
    <property type="term" value="F:NAD+ binding"/>
    <property type="evidence" value="ECO:0007669"/>
    <property type="project" value="InterPro"/>
</dbReference>
<dbReference type="InterPro" id="IPR026590">
    <property type="entry name" value="Ssirtuin_cat_dom"/>
</dbReference>
<dbReference type="PANTHER" id="PTHR11085:SF6">
    <property type="entry name" value="NAD-DEPENDENT PROTEIN DEACETYLASE SIRTUIN-2"/>
    <property type="match status" value="1"/>
</dbReference>
<dbReference type="InterPro" id="IPR003000">
    <property type="entry name" value="Sirtuin"/>
</dbReference>
<comment type="catalytic activity">
    <reaction evidence="6">
        <text>N(6)-hexadecanoyl-L-lysyl-[protein] + NAD(+) + H2O = 2''-O-hexadecanoyl-ADP-D-ribose + nicotinamide + L-lysyl-[protein]</text>
        <dbReference type="Rhea" id="RHEA:70563"/>
        <dbReference type="Rhea" id="RHEA-COMP:9752"/>
        <dbReference type="Rhea" id="RHEA-COMP:14175"/>
        <dbReference type="ChEBI" id="CHEBI:15377"/>
        <dbReference type="ChEBI" id="CHEBI:17154"/>
        <dbReference type="ChEBI" id="CHEBI:29969"/>
        <dbReference type="ChEBI" id="CHEBI:57540"/>
        <dbReference type="ChEBI" id="CHEBI:138936"/>
        <dbReference type="ChEBI" id="CHEBI:189673"/>
    </reaction>
    <physiologicalReaction direction="left-to-right" evidence="6">
        <dbReference type="Rhea" id="RHEA:70564"/>
    </physiologicalReaction>
</comment>
<feature type="binding site" evidence="8">
    <location>
        <position position="176"/>
    </location>
    <ligand>
        <name>Zn(2+)</name>
        <dbReference type="ChEBI" id="CHEBI:29105"/>
    </ligand>
</feature>
<evidence type="ECO:0000256" key="1">
    <source>
        <dbReference type="ARBA" id="ARBA00001947"/>
    </source>
</evidence>
<dbReference type="Gene3D" id="3.30.1600.10">
    <property type="entry name" value="SIR2/SIRT2 'Small Domain"/>
    <property type="match status" value="1"/>
</dbReference>
<dbReference type="AlphaFoldDB" id="A0A6H5HLF7"/>
<keyword evidence="4 8" id="KW-0862">Zinc</keyword>
<feature type="active site" description="Proton acceptor" evidence="8">
    <location>
        <position position="141"/>
    </location>
</feature>
<dbReference type="PROSITE" id="PS50305">
    <property type="entry name" value="SIRTUIN"/>
    <property type="match status" value="1"/>
</dbReference>
<evidence type="ECO:0000256" key="2">
    <source>
        <dbReference type="ARBA" id="ARBA00022679"/>
    </source>
</evidence>
<dbReference type="GO" id="GO:0017136">
    <property type="term" value="F:histone deacetylase activity, NAD-dependent"/>
    <property type="evidence" value="ECO:0007669"/>
    <property type="project" value="TreeGrafter"/>
</dbReference>
<evidence type="ECO:0000256" key="7">
    <source>
        <dbReference type="ARBA" id="ARBA00048905"/>
    </source>
</evidence>
<dbReference type="GO" id="GO:0046872">
    <property type="term" value="F:metal ion binding"/>
    <property type="evidence" value="ECO:0007669"/>
    <property type="project" value="UniProtKB-KW"/>
</dbReference>
<dbReference type="InterPro" id="IPR029035">
    <property type="entry name" value="DHS-like_NAD/FAD-binding_dom"/>
</dbReference>
<evidence type="ECO:0000256" key="6">
    <source>
        <dbReference type="ARBA" id="ARBA00048378"/>
    </source>
</evidence>
<feature type="binding site" evidence="8">
    <location>
        <position position="152"/>
    </location>
    <ligand>
        <name>Zn(2+)</name>
        <dbReference type="ChEBI" id="CHEBI:29105"/>
    </ligand>
</feature>
<dbReference type="GO" id="GO:0005634">
    <property type="term" value="C:nucleus"/>
    <property type="evidence" value="ECO:0007669"/>
    <property type="project" value="TreeGrafter"/>
</dbReference>
<evidence type="ECO:0000259" key="9">
    <source>
        <dbReference type="PROSITE" id="PS50305"/>
    </source>
</evidence>
<evidence type="ECO:0000256" key="4">
    <source>
        <dbReference type="ARBA" id="ARBA00022833"/>
    </source>
</evidence>
<comment type="catalytic activity">
    <reaction evidence="7">
        <text>N(6)-tetradecanoyl-L-lysyl-[protein] + NAD(+) + H2O = 2''-O-tetradecanoyl-ADP-D-ribose + nicotinamide + L-lysyl-[protein]</text>
        <dbReference type="Rhea" id="RHEA:70567"/>
        <dbReference type="Rhea" id="RHEA-COMP:9752"/>
        <dbReference type="Rhea" id="RHEA-COMP:15437"/>
        <dbReference type="ChEBI" id="CHEBI:15377"/>
        <dbReference type="ChEBI" id="CHEBI:17154"/>
        <dbReference type="ChEBI" id="CHEBI:29969"/>
        <dbReference type="ChEBI" id="CHEBI:57540"/>
        <dbReference type="ChEBI" id="CHEBI:141129"/>
        <dbReference type="ChEBI" id="CHEBI:189674"/>
    </reaction>
    <physiologicalReaction direction="left-to-right" evidence="7">
        <dbReference type="Rhea" id="RHEA:70568"/>
    </physiologicalReaction>
</comment>
<protein>
    <recommendedName>
        <fullName evidence="9">Deacetylase sirtuin-type domain-containing protein</fullName>
    </recommendedName>
</protein>
<dbReference type="InterPro" id="IPR050134">
    <property type="entry name" value="NAD-dep_sirtuin_deacylases"/>
</dbReference>
<evidence type="ECO:0000313" key="11">
    <source>
        <dbReference type="Proteomes" id="UP000479000"/>
    </source>
</evidence>
<dbReference type="PANTHER" id="PTHR11085">
    <property type="entry name" value="NAD-DEPENDENT PROTEIN DEACYLASE SIRTUIN-5, MITOCHONDRIAL-RELATED"/>
    <property type="match status" value="1"/>
</dbReference>
<keyword evidence="2" id="KW-0808">Transferase</keyword>
<dbReference type="InterPro" id="IPR026591">
    <property type="entry name" value="Sirtuin_cat_small_dom_sf"/>
</dbReference>
<keyword evidence="3 8" id="KW-0479">Metal-binding</keyword>
<evidence type="ECO:0000313" key="10">
    <source>
        <dbReference type="EMBL" id="CAB0018433.1"/>
    </source>
</evidence>
<dbReference type="OrthoDB" id="420264at2759"/>
<accession>A0A6H5HLF7</accession>
<feature type="binding site" evidence="8">
    <location>
        <position position="173"/>
    </location>
    <ligand>
        <name>Zn(2+)</name>
        <dbReference type="ChEBI" id="CHEBI:29105"/>
    </ligand>
</feature>
<keyword evidence="5" id="KW-0520">NAD</keyword>
<dbReference type="Gene3D" id="3.40.50.1220">
    <property type="entry name" value="TPP-binding domain"/>
    <property type="match status" value="1"/>
</dbReference>
<keyword evidence="11" id="KW-1185">Reference proteome</keyword>
<feature type="binding site" evidence="8">
    <location>
        <position position="149"/>
    </location>
    <ligand>
        <name>Zn(2+)</name>
        <dbReference type="ChEBI" id="CHEBI:29105"/>
    </ligand>
</feature>
<sequence>MFFQSGPISRGEHSKQLAIIAKKLATNQIKNVITLAGAGISTSAGISDFRSSGTGLYHQLNKFDLRCAEFIFDYNYFQSQPASLYSILRENFISKTMHPTATHCFIRLLAAKGLLKRHFTQNIDGLDLKAGVPRERVIEAHGTLHRSYCVDCQARYDFEWLATKLDAQNVPTCDKCQGLVRPDIVLFGEPMNFDFEFRFVYHYNSGSRDFTKCLICASAYGKRT</sequence>
<name>A0A6H5HLF7_9HEMI</name>